<evidence type="ECO:0000313" key="2">
    <source>
        <dbReference type="EMBL" id="MBR0564151.1"/>
    </source>
</evidence>
<protein>
    <submittedName>
        <fullName evidence="2">Uncharacterized protein</fullName>
    </submittedName>
</protein>
<comment type="caution">
    <text evidence="2">The sequence shown here is derived from an EMBL/GenBank/DDBJ whole genome shotgun (WGS) entry which is preliminary data.</text>
</comment>
<organism evidence="2">
    <name type="scientific">Coralloluteibacterium stylophorae</name>
    <dbReference type="NCBI Taxonomy" id="1776034"/>
    <lineage>
        <taxon>Bacteria</taxon>
        <taxon>Pseudomonadati</taxon>
        <taxon>Pseudomonadota</taxon>
        <taxon>Gammaproteobacteria</taxon>
        <taxon>Lysobacterales</taxon>
        <taxon>Lysobacteraceae</taxon>
        <taxon>Coralloluteibacterium</taxon>
    </lineage>
</organism>
<gene>
    <name evidence="3" type="ORF">KB893_009480</name>
    <name evidence="2" type="ORF">KB893_16830</name>
</gene>
<dbReference type="EMBL" id="JAGQFT010000249">
    <property type="protein sequence ID" value="MBR0564151.1"/>
    <property type="molecule type" value="Genomic_DNA"/>
</dbReference>
<accession>A0A8J7VYC5</accession>
<evidence type="ECO:0000256" key="1">
    <source>
        <dbReference type="SAM" id="Phobius"/>
    </source>
</evidence>
<dbReference type="AlphaFoldDB" id="A0A8J7VYC5"/>
<reference evidence="2" key="2">
    <citation type="submission" date="2021-04" db="EMBL/GenBank/DDBJ databases">
        <authorList>
            <person name="Karlyshev A.V."/>
        </authorList>
    </citation>
    <scope>NUCLEOTIDE SEQUENCE</scope>
    <source>
        <strain evidence="2">LMG 29479</strain>
    </source>
</reference>
<evidence type="ECO:0000313" key="3">
    <source>
        <dbReference type="EMBL" id="MBS7457364.1"/>
    </source>
</evidence>
<dbReference type="RefSeq" id="WP_211928010.1">
    <property type="nucleotide sequence ID" value="NZ_JAGQFT020000005.1"/>
</dbReference>
<feature type="transmembrane region" description="Helical" evidence="1">
    <location>
        <begin position="124"/>
        <end position="147"/>
    </location>
</feature>
<keyword evidence="1" id="KW-0812">Transmembrane</keyword>
<keyword evidence="1" id="KW-0472">Membrane</keyword>
<keyword evidence="1" id="KW-1133">Transmembrane helix</keyword>
<reference evidence="3 4" key="1">
    <citation type="journal article" date="2021" name="Microbiol. Resour. Announc.">
        <title>Draft Genome Sequence of Coralloluteibacterium stylophorae LMG 29479T.</title>
        <authorList>
            <person name="Karlyshev A.V."/>
            <person name="Kudryashova E.B."/>
            <person name="Ariskina E.V."/>
            <person name="Conroy A.P."/>
            <person name="Abidueva E.Y."/>
        </authorList>
    </citation>
    <scope>NUCLEOTIDE SEQUENCE [LARGE SCALE GENOMIC DNA]</scope>
    <source>
        <strain evidence="3 4">LMG 29479</strain>
    </source>
</reference>
<evidence type="ECO:0000313" key="4">
    <source>
        <dbReference type="Proteomes" id="UP000675747"/>
    </source>
</evidence>
<dbReference type="Proteomes" id="UP000675747">
    <property type="component" value="Unassembled WGS sequence"/>
</dbReference>
<feature type="transmembrane region" description="Helical" evidence="1">
    <location>
        <begin position="69"/>
        <end position="92"/>
    </location>
</feature>
<keyword evidence="4" id="KW-1185">Reference proteome</keyword>
<dbReference type="EMBL" id="JAGQFT020000005">
    <property type="protein sequence ID" value="MBS7457364.1"/>
    <property type="molecule type" value="Genomic_DNA"/>
</dbReference>
<sequence>MTNVDKDFMLERYKYVLEQKKFLNKTTLALLAIYQAGLALVVGAHYRLWTALAEERVSEGFASAASDGLLMLLWVLALFSVSMLISGILSWLDYRHAEALMEDEYLGGSRPLPKIGRLFHWYETYVAIAILAITAGFTWFFCMLRSLD</sequence>
<proteinExistence type="predicted"/>
<name>A0A8J7VYC5_9GAMM</name>
<feature type="transmembrane region" description="Helical" evidence="1">
    <location>
        <begin position="28"/>
        <end position="49"/>
    </location>
</feature>